<dbReference type="GO" id="GO:0016989">
    <property type="term" value="F:sigma factor antagonist activity"/>
    <property type="evidence" value="ECO:0007669"/>
    <property type="project" value="TreeGrafter"/>
</dbReference>
<dbReference type="Proteomes" id="UP000076715">
    <property type="component" value="Unassembled WGS sequence"/>
</dbReference>
<dbReference type="Pfam" id="PF04773">
    <property type="entry name" value="FecR"/>
    <property type="match status" value="1"/>
</dbReference>
<keyword evidence="1" id="KW-1133">Transmembrane helix</keyword>
<dbReference type="AlphaFoldDB" id="A0A162DEN3"/>
<sequence length="388" mass="44314">MDTPEIDIILIKFLNKSANSEELDKLDIWIQDPENELIFRDFVKTHFAIIVAMNDPDSSKIREQLLNEIQKEKNFLYRIKYRSMLKYAAVAIIFIGIGYYFQNDFFAKSTNNIVVEPKVELITLELENGNIQVISEDGTSTVVDAKGNLVGSQNRGKLVYNDATHTEKLTYNTLTVPYGKRFDIVLSDGTSIFLNSGSSIKYPVQFIKGQSRQVFLNGEAFFDVAEDKLHPFIIDAQELNVEVLGTKFNVSTYKEDSQIEVVLVEGSVELDKQSYKGNKEKSVILKPGFNGVFNKKENSISTSKVNTSLYTSWMTGNVVFRNAPFREIAKKLERVYNVSIIINNEELANENFNASIEVDNETIEEVLNYFNKFFDIEFEIINNKILIN</sequence>
<evidence type="ECO:0000259" key="2">
    <source>
        <dbReference type="Pfam" id="PF04773"/>
    </source>
</evidence>
<keyword evidence="1" id="KW-0472">Membrane</keyword>
<dbReference type="InterPro" id="IPR032508">
    <property type="entry name" value="FecR_C"/>
</dbReference>
<evidence type="ECO:0000259" key="3">
    <source>
        <dbReference type="Pfam" id="PF16344"/>
    </source>
</evidence>
<name>A0A162DEN3_9FLAO</name>
<dbReference type="RefSeq" id="WP_066308011.1">
    <property type="nucleotide sequence ID" value="NZ_LQRT01000001.1"/>
</dbReference>
<organism evidence="4 5">
    <name type="scientific">Aquimarina aggregata</name>
    <dbReference type="NCBI Taxonomy" id="1642818"/>
    <lineage>
        <taxon>Bacteria</taxon>
        <taxon>Pseudomonadati</taxon>
        <taxon>Bacteroidota</taxon>
        <taxon>Flavobacteriia</taxon>
        <taxon>Flavobacteriales</taxon>
        <taxon>Flavobacteriaceae</taxon>
        <taxon>Aquimarina</taxon>
    </lineage>
</organism>
<dbReference type="Pfam" id="PF16344">
    <property type="entry name" value="FecR_C"/>
    <property type="match status" value="1"/>
</dbReference>
<keyword evidence="5" id="KW-1185">Reference proteome</keyword>
<dbReference type="InterPro" id="IPR006860">
    <property type="entry name" value="FecR"/>
</dbReference>
<reference evidence="4 5" key="1">
    <citation type="submission" date="2016-01" db="EMBL/GenBank/DDBJ databases">
        <title>The draft genome sequence of Aquimarina sp. RZW4-3-2.</title>
        <authorList>
            <person name="Wang Y."/>
        </authorList>
    </citation>
    <scope>NUCLEOTIDE SEQUENCE [LARGE SCALE GENOMIC DNA]</scope>
    <source>
        <strain evidence="4 5">RZW4-3-2</strain>
    </source>
</reference>
<feature type="domain" description="FecR protein" evidence="2">
    <location>
        <begin position="174"/>
        <end position="269"/>
    </location>
</feature>
<feature type="transmembrane region" description="Helical" evidence="1">
    <location>
        <begin position="84"/>
        <end position="101"/>
    </location>
</feature>
<evidence type="ECO:0000313" key="5">
    <source>
        <dbReference type="Proteomes" id="UP000076715"/>
    </source>
</evidence>
<accession>A0A162DEN3</accession>
<protein>
    <recommendedName>
        <fullName evidence="6">Iron dicitrate transport regulator FecR</fullName>
    </recommendedName>
</protein>
<dbReference type="PANTHER" id="PTHR30273">
    <property type="entry name" value="PERIPLASMIC SIGNAL SENSOR AND SIGMA FACTOR ACTIVATOR FECR-RELATED"/>
    <property type="match status" value="1"/>
</dbReference>
<comment type="caution">
    <text evidence="4">The sequence shown here is derived from an EMBL/GenBank/DDBJ whole genome shotgun (WGS) entry which is preliminary data.</text>
</comment>
<dbReference type="Gene3D" id="2.60.120.1440">
    <property type="match status" value="1"/>
</dbReference>
<gene>
    <name evidence="4" type="ORF">AWE51_15900</name>
</gene>
<dbReference type="OrthoDB" id="704021at2"/>
<keyword evidence="1" id="KW-0812">Transmembrane</keyword>
<evidence type="ECO:0000313" key="4">
    <source>
        <dbReference type="EMBL" id="KZS42850.1"/>
    </source>
</evidence>
<dbReference type="InterPro" id="IPR012373">
    <property type="entry name" value="Ferrdict_sens_TM"/>
</dbReference>
<dbReference type="STRING" id="1642818.AWE51_15900"/>
<proteinExistence type="predicted"/>
<evidence type="ECO:0008006" key="6">
    <source>
        <dbReference type="Google" id="ProtNLM"/>
    </source>
</evidence>
<dbReference type="Gene3D" id="3.55.50.30">
    <property type="match status" value="1"/>
</dbReference>
<dbReference type="PANTHER" id="PTHR30273:SF2">
    <property type="entry name" value="PROTEIN FECR"/>
    <property type="match status" value="1"/>
</dbReference>
<evidence type="ECO:0000256" key="1">
    <source>
        <dbReference type="SAM" id="Phobius"/>
    </source>
</evidence>
<feature type="domain" description="Protein FecR C-terminal" evidence="3">
    <location>
        <begin position="318"/>
        <end position="387"/>
    </location>
</feature>
<dbReference type="EMBL" id="LQRT01000001">
    <property type="protein sequence ID" value="KZS42850.1"/>
    <property type="molecule type" value="Genomic_DNA"/>
</dbReference>